<feature type="region of interest" description="Disordered" evidence="1">
    <location>
        <begin position="1"/>
        <end position="66"/>
    </location>
</feature>
<evidence type="ECO:0000256" key="2">
    <source>
        <dbReference type="SAM" id="Phobius"/>
    </source>
</evidence>
<evidence type="ECO:0000256" key="1">
    <source>
        <dbReference type="SAM" id="MobiDB-lite"/>
    </source>
</evidence>
<dbReference type="AlphaFoldDB" id="A0A9D4CMC3"/>
<keyword evidence="2" id="KW-0472">Membrane</keyword>
<evidence type="ECO:0000313" key="3">
    <source>
        <dbReference type="EMBL" id="KAH3728013.1"/>
    </source>
</evidence>
<keyword evidence="2" id="KW-1133">Transmembrane helix</keyword>
<feature type="region of interest" description="Disordered" evidence="1">
    <location>
        <begin position="114"/>
        <end position="154"/>
    </location>
</feature>
<evidence type="ECO:0000313" key="4">
    <source>
        <dbReference type="Proteomes" id="UP000828390"/>
    </source>
</evidence>
<protein>
    <submittedName>
        <fullName evidence="3">Uncharacterized protein</fullName>
    </submittedName>
</protein>
<keyword evidence="2" id="KW-0812">Transmembrane</keyword>
<comment type="caution">
    <text evidence="3">The sequence shown here is derived from an EMBL/GenBank/DDBJ whole genome shotgun (WGS) entry which is preliminary data.</text>
</comment>
<dbReference type="EMBL" id="JAIWYP010000012">
    <property type="protein sequence ID" value="KAH3728013.1"/>
    <property type="molecule type" value="Genomic_DNA"/>
</dbReference>
<feature type="compositionally biased region" description="Acidic residues" evidence="1">
    <location>
        <begin position="114"/>
        <end position="124"/>
    </location>
</feature>
<keyword evidence="4" id="KW-1185">Reference proteome</keyword>
<accession>A0A9D4CMC3</accession>
<organism evidence="3 4">
    <name type="scientific">Dreissena polymorpha</name>
    <name type="common">Zebra mussel</name>
    <name type="synonym">Mytilus polymorpha</name>
    <dbReference type="NCBI Taxonomy" id="45954"/>
    <lineage>
        <taxon>Eukaryota</taxon>
        <taxon>Metazoa</taxon>
        <taxon>Spiralia</taxon>
        <taxon>Lophotrochozoa</taxon>
        <taxon>Mollusca</taxon>
        <taxon>Bivalvia</taxon>
        <taxon>Autobranchia</taxon>
        <taxon>Heteroconchia</taxon>
        <taxon>Euheterodonta</taxon>
        <taxon>Imparidentia</taxon>
        <taxon>Neoheterodontei</taxon>
        <taxon>Myida</taxon>
        <taxon>Dreissenoidea</taxon>
        <taxon>Dreissenidae</taxon>
        <taxon>Dreissena</taxon>
    </lineage>
</organism>
<dbReference type="Proteomes" id="UP000828390">
    <property type="component" value="Unassembled WGS sequence"/>
</dbReference>
<gene>
    <name evidence="3" type="ORF">DPMN_053958</name>
</gene>
<proteinExistence type="predicted"/>
<reference evidence="3" key="1">
    <citation type="journal article" date="2019" name="bioRxiv">
        <title>The Genome of the Zebra Mussel, Dreissena polymorpha: A Resource for Invasive Species Research.</title>
        <authorList>
            <person name="McCartney M.A."/>
            <person name="Auch B."/>
            <person name="Kono T."/>
            <person name="Mallez S."/>
            <person name="Zhang Y."/>
            <person name="Obille A."/>
            <person name="Becker A."/>
            <person name="Abrahante J.E."/>
            <person name="Garbe J."/>
            <person name="Badalamenti J.P."/>
            <person name="Herman A."/>
            <person name="Mangelson H."/>
            <person name="Liachko I."/>
            <person name="Sullivan S."/>
            <person name="Sone E.D."/>
            <person name="Koren S."/>
            <person name="Silverstein K.A.T."/>
            <person name="Beckman K.B."/>
            <person name="Gohl D.M."/>
        </authorList>
    </citation>
    <scope>NUCLEOTIDE SEQUENCE</scope>
    <source>
        <strain evidence="3">Duluth1</strain>
        <tissue evidence="3">Whole animal</tissue>
    </source>
</reference>
<feature type="transmembrane region" description="Helical" evidence="2">
    <location>
        <begin position="305"/>
        <end position="327"/>
    </location>
</feature>
<feature type="compositionally biased region" description="Basic residues" evidence="1">
    <location>
        <begin position="50"/>
        <end position="62"/>
    </location>
</feature>
<sequence length="360" mass="40907">MSYPEGQQRLLERMAEQEKMQLHNNKKQLHDNKKPLPQQPSQHRPSLGKTRTKRKSINKHRMLQNTAKSWSQMKKMRLKNMLAKYKSRGKQHEVIECQSSKILKVSDIYTSCDDDTDELESDDEQLSRKGHRLADSDSEGEQVGRRGYTSADSEGEKLGRRGYIVEDCEGEKLGRRGYISADIDSEGKKLGRRGYISANSDSEGTCSIGTCENDIDDTAKGAKEDVHNAEDRNVEVVATEESCWLMEKSLSGFCKRQDESRHGNDDCRAGVAHRKGEDRPEKSIELSDVFTKDNCCDPLANLEGYIIIIVNSSSILVFMSPSIYWGTYCFCPVYWFVCWFVGLRQTLTFAITFAILKIAT</sequence>
<reference evidence="3" key="2">
    <citation type="submission" date="2020-11" db="EMBL/GenBank/DDBJ databases">
        <authorList>
            <person name="McCartney M.A."/>
            <person name="Auch B."/>
            <person name="Kono T."/>
            <person name="Mallez S."/>
            <person name="Becker A."/>
            <person name="Gohl D.M."/>
            <person name="Silverstein K.A.T."/>
            <person name="Koren S."/>
            <person name="Bechman K.B."/>
            <person name="Herman A."/>
            <person name="Abrahante J.E."/>
            <person name="Garbe J."/>
        </authorList>
    </citation>
    <scope>NUCLEOTIDE SEQUENCE</scope>
    <source>
        <strain evidence="3">Duluth1</strain>
        <tissue evidence="3">Whole animal</tissue>
    </source>
</reference>
<name>A0A9D4CMC3_DREPO</name>
<feature type="transmembrane region" description="Helical" evidence="2">
    <location>
        <begin position="333"/>
        <end position="356"/>
    </location>
</feature>
<feature type="compositionally biased region" description="Basic and acidic residues" evidence="1">
    <location>
        <begin position="10"/>
        <end position="21"/>
    </location>
</feature>